<dbReference type="OMA" id="WNPAGRI"/>
<feature type="signal peptide" evidence="4">
    <location>
        <begin position="1"/>
        <end position="18"/>
    </location>
</feature>
<dbReference type="CDD" id="cd00110">
    <property type="entry name" value="LamG"/>
    <property type="match status" value="3"/>
</dbReference>
<dbReference type="SMART" id="SM00282">
    <property type="entry name" value="LamG"/>
    <property type="match status" value="3"/>
</dbReference>
<feature type="domain" description="EGF-like" evidence="6">
    <location>
        <begin position="400"/>
        <end position="437"/>
    </location>
</feature>
<name>T2M432_HYDVU</name>
<dbReference type="SUPFAM" id="SSF49899">
    <property type="entry name" value="Concanavalin A-like lectins/glucanases"/>
    <property type="match status" value="4"/>
</dbReference>
<evidence type="ECO:0000313" key="7">
    <source>
        <dbReference type="EMBL" id="CDG66727.1"/>
    </source>
</evidence>
<keyword evidence="4" id="KW-0732">Signal</keyword>
<evidence type="ECO:0000256" key="4">
    <source>
        <dbReference type="SAM" id="SignalP"/>
    </source>
</evidence>
<dbReference type="InterPro" id="IPR050372">
    <property type="entry name" value="Neurexin-related_CASP"/>
</dbReference>
<dbReference type="KEGG" id="hmg:100209747"/>
<sequence>MMSLKVLLMVTIVYPSIAVELDFPTNGFRILRMNQVTTQNNYIKLRFKTTEATGLIFFAQGASKTEFLSMELFRGKIRVAANYGNGPVNQLRPIDGFYEMYLGKDLADNQWHTVEFIRKVRDNTLYIDRGERMEKSAFTMSPPTYEELTVSMVTFTGYYSFHMNEISKQKSLSRKGFRACFSEAIFSQYLPGKNGMMYDFLTINSPNIQSFPTNNVAQPCTNPAYAPLFFPSAAVHISLVQNYSIQSMKMEMKFRTVINEQILANYTTIQTADKIKLFIDRKGRVGVGVEFKQNMQIIQTATENYHDGEWHNASFEIDNIATTDGSFVLKFTVDGRTRLSTLNQAFYFNGYINIGFGFTGCMRDIKINDDDIKSVRRDLKDPKQFFTYEDTGVIYNSCSLKDYCNPNPCQHGASCNQTEDNIKCDCHNTLYEGSTCHRPRFNYTCAGVRKSGEKRSDVYYIDFDGMGPMQPVLALCDLGKTVESSVTQINNTNYDDKDVTTPTGVNFFDIDYAANIIQMRELILNSAFCEQYVKYTCLGTPIFRSPEGPPSVKWMGGDDILHYYWGGGKNNRGYCACGLDQTCFNVGKYCNCDDLNAYQNLFDEGNFTTKEHLPVRQVQFDQVLKGSVTGKLRVGHLRCAGYGAREVGATFRKPYSYLSVYFPDQPFDNIYAGGVSFEFKTSVAYNYLVLVHAWGPFSGDYLKVMIWSRTLVRVLLNFGFGEIKQDVDIEKIGRYLDDNEWHEFDVMFNMKELNVTLDGILMIQGLPLQDDPVQFNVDGKPLYVGGSFHDEFGFVGCIRSLYVNGRVSNIRQIAEGQEDFGVYPGCGSACVLLNRPCNYGYCVDHYDSFSCNCSVSPFDGKYCQNETYPRSFTSSDQYYSYDFSKGNNTIVDRIAHGIFVVGFKTIEDNVALAQLQGMNDRHISLALTNGYLTLFYSLKIKVRNSLGMVTDTETQVLRITDRKLSNNEHNVARVEFSNEEIYLSVPTYGLKVGANATERFIDVFNKNLGTKIDLFGVPSSFSVGRITTNVGLDFGPYTPVTSYTGCMSGAKIILNPYPNATMKFRKSFEFDIFKLAQNKPLTDTDQNPFGASSVPALPGSCGPPLPLPGVLPTVGPARQFFTLSPGLDDSVVLTKVNPIDRIILLVAIVLAVLFIVIIGLIFWCADRNAREYYRLRNESNTKSSKITSYPKDEAFNSKPYVVSSSKQKPQQEDDFL</sequence>
<evidence type="ECO:0000256" key="3">
    <source>
        <dbReference type="SAM" id="Phobius"/>
    </source>
</evidence>
<feature type="chain" id="PRO_5044738655" evidence="4">
    <location>
        <begin position="19"/>
        <end position="1216"/>
    </location>
</feature>
<dbReference type="EMBL" id="HAAD01000495">
    <property type="protein sequence ID" value="CDG66727.1"/>
    <property type="molecule type" value="mRNA"/>
</dbReference>
<gene>
    <name evidence="7" type="primary">CNTNAP2</name>
</gene>
<dbReference type="AlphaFoldDB" id="T2M432"/>
<dbReference type="InterPro" id="IPR013320">
    <property type="entry name" value="ConA-like_dom_sf"/>
</dbReference>
<feature type="transmembrane region" description="Helical" evidence="3">
    <location>
        <begin position="1142"/>
        <end position="1165"/>
    </location>
</feature>
<dbReference type="GO" id="GO:0016020">
    <property type="term" value="C:membrane"/>
    <property type="evidence" value="ECO:0007669"/>
    <property type="project" value="UniProtKB-SubCell"/>
</dbReference>
<comment type="caution">
    <text evidence="2">Lacks conserved residue(s) required for the propagation of feature annotation.</text>
</comment>
<proteinExistence type="evidence at transcript level"/>
<keyword evidence="2" id="KW-0245">EGF-like domain</keyword>
<dbReference type="InterPro" id="IPR001791">
    <property type="entry name" value="Laminin_G"/>
</dbReference>
<feature type="domain" description="Laminin G" evidence="5">
    <location>
        <begin position="224"/>
        <end position="398"/>
    </location>
</feature>
<protein>
    <submittedName>
        <fullName evidence="7">Contactin-associated protein-like 2</fullName>
    </submittedName>
</protein>
<dbReference type="PROSITE" id="PS50025">
    <property type="entry name" value="LAM_G_DOMAIN"/>
    <property type="match status" value="3"/>
</dbReference>
<keyword evidence="3" id="KW-1133">Transmembrane helix</keyword>
<dbReference type="Gene3D" id="2.60.120.200">
    <property type="match status" value="4"/>
</dbReference>
<keyword evidence="3" id="KW-0472">Membrane</keyword>
<dbReference type="Gene3D" id="2.10.25.10">
    <property type="entry name" value="Laminin"/>
    <property type="match status" value="1"/>
</dbReference>
<evidence type="ECO:0000259" key="6">
    <source>
        <dbReference type="PROSITE" id="PS50026"/>
    </source>
</evidence>
<dbReference type="Gene3D" id="2.60.120.1000">
    <property type="match status" value="1"/>
</dbReference>
<feature type="domain" description="Laminin G" evidence="5">
    <location>
        <begin position="649"/>
        <end position="826"/>
    </location>
</feature>
<dbReference type="PANTHER" id="PTHR15036:SF49">
    <property type="entry name" value="AXOTACTIN"/>
    <property type="match status" value="1"/>
</dbReference>
<dbReference type="PROSITE" id="PS50026">
    <property type="entry name" value="EGF_3"/>
    <property type="match status" value="1"/>
</dbReference>
<organism evidence="7">
    <name type="scientific">Hydra vulgaris</name>
    <name type="common">Hydra</name>
    <name type="synonym">Hydra attenuata</name>
    <dbReference type="NCBI Taxonomy" id="6087"/>
    <lineage>
        <taxon>Eukaryota</taxon>
        <taxon>Metazoa</taxon>
        <taxon>Cnidaria</taxon>
        <taxon>Hydrozoa</taxon>
        <taxon>Hydroidolina</taxon>
        <taxon>Anthoathecata</taxon>
        <taxon>Aplanulata</taxon>
        <taxon>Hydridae</taxon>
        <taxon>Hydra</taxon>
    </lineage>
</organism>
<evidence type="ECO:0000256" key="2">
    <source>
        <dbReference type="PROSITE-ProRule" id="PRU00076"/>
    </source>
</evidence>
<evidence type="ECO:0000256" key="1">
    <source>
        <dbReference type="ARBA" id="ARBA00023157"/>
    </source>
</evidence>
<dbReference type="InterPro" id="IPR000742">
    <property type="entry name" value="EGF"/>
</dbReference>
<keyword evidence="3" id="KW-0812">Transmembrane</keyword>
<dbReference type="Pfam" id="PF02210">
    <property type="entry name" value="Laminin_G_2"/>
    <property type="match status" value="3"/>
</dbReference>
<feature type="domain" description="Laminin G" evidence="5">
    <location>
        <begin position="18"/>
        <end position="220"/>
    </location>
</feature>
<accession>T2M432</accession>
<reference evidence="7" key="1">
    <citation type="journal article" date="2013" name="Genome Biol. Evol.">
        <title>Punctuated emergences of genetic and phenotypic innovations in eumetazoan, bilaterian, euteleostome, and hominidae ancestors.</title>
        <authorList>
            <person name="Wenger Y."/>
            <person name="Galliot B."/>
        </authorList>
    </citation>
    <scope>NUCLEOTIDE SEQUENCE</scope>
    <source>
        <tissue evidence="7">Whole animals</tissue>
    </source>
</reference>
<dbReference type="PANTHER" id="PTHR15036">
    <property type="entry name" value="PIKACHURIN-LIKE PROTEIN"/>
    <property type="match status" value="1"/>
</dbReference>
<dbReference type="CDD" id="cd00054">
    <property type="entry name" value="EGF_CA"/>
    <property type="match status" value="2"/>
</dbReference>
<keyword evidence="1" id="KW-1015">Disulfide bond</keyword>
<evidence type="ECO:0000259" key="5">
    <source>
        <dbReference type="PROSITE" id="PS50025"/>
    </source>
</evidence>
<dbReference type="OrthoDB" id="26719at2759"/>